<sequence>MLECDVTFTADKELVCRHSQCDLHTTTNILVTELASKCSEPFMPADPEKGTRAQAKCCTSDITLAEFKTLQGKMDGANWQATSVEDFMDGTPNWRTDLNASNGTLMTHVESIALFQKLGTKMIPELKSPQVSMPYKGFTQQDYTKKLIDEYVEAGVVPGDVWPQSFNLADVEYWIEHHPDFGEQAVYLEGRYSDPNFKYDQPETWNPSMEQLADSGIKVVAPPLWMLVTLDKANNIVPSIYTKMAKAAGLDLIAWTLERSGPLKDGGGWYYRTITDVINNEGDQVELLHVLAEDVGVIGVFSDWPATTSYYASCMRMPASL</sequence>
<dbReference type="EMBL" id="BBSA01000001">
    <property type="protein sequence ID" value="GAM59897.1"/>
    <property type="molecule type" value="Genomic_DNA"/>
</dbReference>
<reference evidence="8 9" key="1">
    <citation type="submission" date="2015-01" db="EMBL/GenBank/DDBJ databases">
        <title>Vibrio sp. C5 JCM 19232 whole genome shotgun sequence.</title>
        <authorList>
            <person name="Sawabe T."/>
            <person name="Meirelles P."/>
            <person name="Feng G."/>
            <person name="Sayaka M."/>
            <person name="Hattori M."/>
            <person name="Ohkuma M."/>
        </authorList>
    </citation>
    <scope>NUCLEOTIDE SEQUENCE [LARGE SCALE GENOMIC DNA]</scope>
    <source>
        <strain evidence="8 9">JCM19232</strain>
    </source>
</reference>
<dbReference type="GO" id="GO:0006629">
    <property type="term" value="P:lipid metabolic process"/>
    <property type="evidence" value="ECO:0007669"/>
    <property type="project" value="InterPro"/>
</dbReference>
<evidence type="ECO:0000256" key="1">
    <source>
        <dbReference type="ARBA" id="ARBA00007277"/>
    </source>
</evidence>
<evidence type="ECO:0000256" key="2">
    <source>
        <dbReference type="ARBA" id="ARBA00012247"/>
    </source>
</evidence>
<dbReference type="SUPFAM" id="SSF51695">
    <property type="entry name" value="PLC-like phosphodiesterases"/>
    <property type="match status" value="1"/>
</dbReference>
<dbReference type="GO" id="GO:0006071">
    <property type="term" value="P:glycerol metabolic process"/>
    <property type="evidence" value="ECO:0007669"/>
    <property type="project" value="UniProtKB-KW"/>
</dbReference>
<dbReference type="PANTHER" id="PTHR43620">
    <property type="entry name" value="GLYCEROPHOSPHORYL DIESTER PHOSPHODIESTERASE"/>
    <property type="match status" value="1"/>
</dbReference>
<name>A0A0B8P5V8_9VIBR</name>
<comment type="similarity">
    <text evidence="1">Belongs to the glycerophosphoryl diester phosphodiesterase family.</text>
</comment>
<evidence type="ECO:0000256" key="5">
    <source>
        <dbReference type="ARBA" id="ARBA00022801"/>
    </source>
</evidence>
<organism evidence="8 9">
    <name type="scientific">Vibrio ishigakensis</name>
    <dbReference type="NCBI Taxonomy" id="1481914"/>
    <lineage>
        <taxon>Bacteria</taxon>
        <taxon>Pseudomonadati</taxon>
        <taxon>Pseudomonadota</taxon>
        <taxon>Gammaproteobacteria</taxon>
        <taxon>Vibrionales</taxon>
        <taxon>Vibrionaceae</taxon>
        <taxon>Vibrio</taxon>
    </lineage>
</organism>
<keyword evidence="3" id="KW-0732">Signal</keyword>
<evidence type="ECO:0000256" key="4">
    <source>
        <dbReference type="ARBA" id="ARBA00022798"/>
    </source>
</evidence>
<dbReference type="InterPro" id="IPR030395">
    <property type="entry name" value="GP_PDE_dom"/>
</dbReference>
<dbReference type="Gene3D" id="3.20.20.190">
    <property type="entry name" value="Phosphatidylinositol (PI) phosphodiesterase"/>
    <property type="match status" value="1"/>
</dbReference>
<keyword evidence="4" id="KW-0319">Glycerol metabolism</keyword>
<evidence type="ECO:0000256" key="3">
    <source>
        <dbReference type="ARBA" id="ARBA00022729"/>
    </source>
</evidence>
<evidence type="ECO:0000313" key="9">
    <source>
        <dbReference type="Proteomes" id="UP000031670"/>
    </source>
</evidence>
<protein>
    <recommendedName>
        <fullName evidence="2">glycerophosphodiester phosphodiesterase</fullName>
        <ecNumber evidence="2">3.1.4.46</ecNumber>
    </recommendedName>
</protein>
<accession>A0A0B8P5V8</accession>
<comment type="caution">
    <text evidence="8">The sequence shown here is derived from an EMBL/GenBank/DDBJ whole genome shotgun (WGS) entry which is preliminary data.</text>
</comment>
<dbReference type="InterPro" id="IPR017946">
    <property type="entry name" value="PLC-like_Pdiesterase_TIM-brl"/>
</dbReference>
<dbReference type="GO" id="GO:0008889">
    <property type="term" value="F:glycerophosphodiester phosphodiesterase activity"/>
    <property type="evidence" value="ECO:0007669"/>
    <property type="project" value="UniProtKB-EC"/>
</dbReference>
<keyword evidence="5" id="KW-0378">Hydrolase</keyword>
<gene>
    <name evidence="8" type="ORF">JCM19232_230</name>
</gene>
<dbReference type="PANTHER" id="PTHR43620:SF7">
    <property type="entry name" value="GLYCEROPHOSPHODIESTER PHOSPHODIESTERASE GDPD5-RELATED"/>
    <property type="match status" value="1"/>
</dbReference>
<evidence type="ECO:0000256" key="6">
    <source>
        <dbReference type="ARBA" id="ARBA00047512"/>
    </source>
</evidence>
<reference evidence="8 9" key="2">
    <citation type="submission" date="2015-01" db="EMBL/GenBank/DDBJ databases">
        <authorList>
            <consortium name="NBRP consortium"/>
            <person name="Sawabe T."/>
            <person name="Meirelles P."/>
            <person name="Feng G."/>
            <person name="Sayaka M."/>
            <person name="Hattori M."/>
            <person name="Ohkuma M."/>
        </authorList>
    </citation>
    <scope>NUCLEOTIDE SEQUENCE [LARGE SCALE GENOMIC DNA]</scope>
    <source>
        <strain evidence="8 9">JCM19232</strain>
    </source>
</reference>
<comment type="catalytic activity">
    <reaction evidence="6">
        <text>a sn-glycero-3-phosphodiester + H2O = an alcohol + sn-glycerol 3-phosphate + H(+)</text>
        <dbReference type="Rhea" id="RHEA:12969"/>
        <dbReference type="ChEBI" id="CHEBI:15377"/>
        <dbReference type="ChEBI" id="CHEBI:15378"/>
        <dbReference type="ChEBI" id="CHEBI:30879"/>
        <dbReference type="ChEBI" id="CHEBI:57597"/>
        <dbReference type="ChEBI" id="CHEBI:83408"/>
        <dbReference type="EC" id="3.1.4.46"/>
    </reaction>
</comment>
<proteinExistence type="inferred from homology"/>
<feature type="domain" description="GP-PDE" evidence="7">
    <location>
        <begin position="1"/>
        <end position="306"/>
    </location>
</feature>
<evidence type="ECO:0000259" key="7">
    <source>
        <dbReference type="Pfam" id="PF03009"/>
    </source>
</evidence>
<dbReference type="AlphaFoldDB" id="A0A0B8P5V8"/>
<evidence type="ECO:0000313" key="8">
    <source>
        <dbReference type="EMBL" id="GAM59897.1"/>
    </source>
</evidence>
<dbReference type="EC" id="3.1.4.46" evidence="2"/>
<dbReference type="Pfam" id="PF03009">
    <property type="entry name" value="GDPD"/>
    <property type="match status" value="1"/>
</dbReference>
<dbReference type="Proteomes" id="UP000031670">
    <property type="component" value="Unassembled WGS sequence"/>
</dbReference>